<name>A0A2R5GBW0_9STRA</name>
<evidence type="ECO:0000256" key="2">
    <source>
        <dbReference type="ARBA" id="ARBA00005635"/>
    </source>
</evidence>
<dbReference type="GO" id="GO:0006357">
    <property type="term" value="P:regulation of transcription by RNA polymerase II"/>
    <property type="evidence" value="ECO:0007669"/>
    <property type="project" value="InterPro"/>
</dbReference>
<proteinExistence type="inferred from homology"/>
<dbReference type="GO" id="GO:0016592">
    <property type="term" value="C:mediator complex"/>
    <property type="evidence" value="ECO:0007669"/>
    <property type="project" value="InterPro"/>
</dbReference>
<keyword evidence="8" id="KW-1185">Reference proteome</keyword>
<evidence type="ECO:0000256" key="1">
    <source>
        <dbReference type="ARBA" id="ARBA00004123"/>
    </source>
</evidence>
<dbReference type="PANTHER" id="PTHR13114">
    <property type="entry name" value="MEDIATOR OF RNA POLYMERASE II TRANSCRIPTION SUBUNIT 17"/>
    <property type="match status" value="1"/>
</dbReference>
<evidence type="ECO:0000256" key="5">
    <source>
        <dbReference type="ARBA" id="ARBA00023242"/>
    </source>
</evidence>
<dbReference type="EMBL" id="BEYU01000041">
    <property type="protein sequence ID" value="GBG28482.1"/>
    <property type="molecule type" value="Genomic_DNA"/>
</dbReference>
<comment type="caution">
    <text evidence="7">The sequence shown here is derived from an EMBL/GenBank/DDBJ whole genome shotgun (WGS) entry which is preliminary data.</text>
</comment>
<dbReference type="InParanoid" id="A0A2R5GBW0"/>
<gene>
    <name evidence="7" type="ORF">FCC1311_047052</name>
</gene>
<dbReference type="GO" id="GO:0070847">
    <property type="term" value="C:core mediator complex"/>
    <property type="evidence" value="ECO:0007669"/>
    <property type="project" value="TreeGrafter"/>
</dbReference>
<dbReference type="Proteomes" id="UP000241890">
    <property type="component" value="Unassembled WGS sequence"/>
</dbReference>
<evidence type="ECO:0000256" key="6">
    <source>
        <dbReference type="SAM" id="MobiDB-lite"/>
    </source>
</evidence>
<protein>
    <recommendedName>
        <fullName evidence="9">Mediator of RNA polymerase II transcription subunit 17</fullName>
    </recommendedName>
</protein>
<keyword evidence="3" id="KW-0805">Transcription regulation</keyword>
<evidence type="ECO:0008006" key="9">
    <source>
        <dbReference type="Google" id="ProtNLM"/>
    </source>
</evidence>
<evidence type="ECO:0000256" key="4">
    <source>
        <dbReference type="ARBA" id="ARBA00023163"/>
    </source>
</evidence>
<dbReference type="PANTHER" id="PTHR13114:SF7">
    <property type="entry name" value="MEDIATOR OF RNA POLYMERASE II TRANSCRIPTION SUBUNIT 17"/>
    <property type="match status" value="1"/>
</dbReference>
<dbReference type="AlphaFoldDB" id="A0A2R5GBW0"/>
<accession>A0A2R5GBW0</accession>
<organism evidence="7 8">
    <name type="scientific">Hondaea fermentalgiana</name>
    <dbReference type="NCBI Taxonomy" id="2315210"/>
    <lineage>
        <taxon>Eukaryota</taxon>
        <taxon>Sar</taxon>
        <taxon>Stramenopiles</taxon>
        <taxon>Bigyra</taxon>
        <taxon>Labyrinthulomycetes</taxon>
        <taxon>Thraustochytrida</taxon>
        <taxon>Thraustochytriidae</taxon>
        <taxon>Hondaea</taxon>
    </lineage>
</organism>
<keyword evidence="4" id="KW-0804">Transcription</keyword>
<evidence type="ECO:0000256" key="3">
    <source>
        <dbReference type="ARBA" id="ARBA00023015"/>
    </source>
</evidence>
<dbReference type="InterPro" id="IPR019313">
    <property type="entry name" value="Mediator_Med17"/>
</dbReference>
<evidence type="ECO:0000313" key="7">
    <source>
        <dbReference type="EMBL" id="GBG28482.1"/>
    </source>
</evidence>
<comment type="similarity">
    <text evidence="2">Belongs to the Mediator complex subunit 17 family.</text>
</comment>
<keyword evidence="5" id="KW-0539">Nucleus</keyword>
<sequence>MVQLDVVPETEEVLEVNADGTERLLPPATAADAFAASVKRLELHKRCGKRRRVEQAAKAMDVDEAADAGSGEKDGDDPESEKKIGAQDQDEPPSRVGNPFEEVHRQLSYACYELTQLNELTGLLCDKSLFRLESLQADERSAFATLEDSLMAFEMKKVGLRTVLGILRSGKKMLQGSQHVQQAYLMFIQNIQARWRMQAIAHGNFASGLRAQEPLAVDCGFYSAGSRGKATRQRQTRNAARLIVDEDCVHGLNPNRSDEALRLDVDTDSFRRLCFEVLDARTGKSLACAFLGPSLLAAAAPTSETRDGASVNLTSAEAKVEAQLEGLQANEFCIEVFQVLSVEAVRGGELCSYAEARDRPDVAPSYRPKVVVVENLLRSVSVALDERRHLRVTLQRFTGEQDAQGAETPQAQNSMLEDYCRAAVMIAEQYQRSLQTLQARNSHLLKPLVNKYRQMDARARISDALHGVAGALCANPLHGRPRKLVRIQHAWTHAGDDAFLEVWVGPRVLMRCLLTAGELKLVSLAKQGGSLGHLAPIQEAGDHQLATPGSELKLCALVVSIAVYEIMMSLEAAMIMLEPTCRIRWAPDGQSAELVWADDSVNNTLRVAFEDRSLHICLGNGEPIANTTLQGIARRALLHARQGKACLPGAR</sequence>
<dbReference type="GO" id="GO:0003712">
    <property type="term" value="F:transcription coregulator activity"/>
    <property type="evidence" value="ECO:0007669"/>
    <property type="project" value="InterPro"/>
</dbReference>
<comment type="subcellular location">
    <subcellularLocation>
        <location evidence="1">Nucleus</location>
    </subcellularLocation>
</comment>
<reference evidence="7 8" key="1">
    <citation type="submission" date="2017-12" db="EMBL/GenBank/DDBJ databases">
        <title>Sequencing, de novo assembly and annotation of complete genome of a new Thraustochytrid species, strain FCC1311.</title>
        <authorList>
            <person name="Sedici K."/>
            <person name="Godart F."/>
            <person name="Aiese Cigliano R."/>
            <person name="Sanseverino W."/>
            <person name="Barakat M."/>
            <person name="Ortet P."/>
            <person name="Marechal E."/>
            <person name="Cagnac O."/>
            <person name="Amato A."/>
        </authorList>
    </citation>
    <scope>NUCLEOTIDE SEQUENCE [LARGE SCALE GENOMIC DNA]</scope>
</reference>
<evidence type="ECO:0000313" key="8">
    <source>
        <dbReference type="Proteomes" id="UP000241890"/>
    </source>
</evidence>
<feature type="region of interest" description="Disordered" evidence="6">
    <location>
        <begin position="52"/>
        <end position="99"/>
    </location>
</feature>